<dbReference type="InterPro" id="IPR036866">
    <property type="entry name" value="RibonucZ/Hydroxyglut_hydro"/>
</dbReference>
<dbReference type="PANTHER" id="PTHR15032:SF4">
    <property type="entry name" value="N-ACYL-PHOSPHATIDYLETHANOLAMINE-HYDROLYZING PHOSPHOLIPASE D"/>
    <property type="match status" value="1"/>
</dbReference>
<evidence type="ECO:0000313" key="3">
    <source>
        <dbReference type="Proteomes" id="UP001379533"/>
    </source>
</evidence>
<name>A0ABZ2KCF9_9BACT</name>
<dbReference type="EMBL" id="CP089982">
    <property type="protein sequence ID" value="WXA96373.1"/>
    <property type="molecule type" value="Genomic_DNA"/>
</dbReference>
<proteinExistence type="predicted"/>
<dbReference type="PANTHER" id="PTHR15032">
    <property type="entry name" value="N-ACYL-PHOSPHATIDYLETHANOLAMINE-HYDROLYZING PHOSPHOLIPASE D"/>
    <property type="match status" value="1"/>
</dbReference>
<gene>
    <name evidence="2" type="ORF">LZC95_05920</name>
</gene>
<sequence>MNQRKRSWWRRIVRAVGLLVLLAVALTVVAGWTAFGHRAEGARRARMERSPHWKNGHFANPQPLDNDAWLTIRNMAHASPYRSPTQPIPTLPVPSDRFATSPPSGLRLTWLGHSSMLVEIDGHRILTDPAWSPRASPVTFAGPERWFPPLLTAPIVQEKLPVIDAVVISHDHYDHLDYGTIVAMKDWNTTFVVPLGVGAHLAYWGVAEDRIVELDWWESTHIRDLTIVCTPARHASGRTLFDNDTKLWAGYAFIGAQHRAYFSGDTGLFPLMSDIGARLGPFDVAMLEVGEYDAAWPDWHLGPEQAVEAHRMVRGQLMVPMHWGLFNLAYHGWTEPIERALAAAERAKIDIVTPKPGQSFEPGLPPVRERWWPDIPWRTADQAPVVATQMKKPVMP</sequence>
<organism evidence="2 3">
    <name type="scientific">Pendulispora brunnea</name>
    <dbReference type="NCBI Taxonomy" id="2905690"/>
    <lineage>
        <taxon>Bacteria</taxon>
        <taxon>Pseudomonadati</taxon>
        <taxon>Myxococcota</taxon>
        <taxon>Myxococcia</taxon>
        <taxon>Myxococcales</taxon>
        <taxon>Sorangiineae</taxon>
        <taxon>Pendulisporaceae</taxon>
        <taxon>Pendulispora</taxon>
    </lineage>
</organism>
<dbReference type="RefSeq" id="WP_394846988.1">
    <property type="nucleotide sequence ID" value="NZ_CP089982.1"/>
</dbReference>
<evidence type="ECO:0000313" key="2">
    <source>
        <dbReference type="EMBL" id="WXA96373.1"/>
    </source>
</evidence>
<dbReference type="SUPFAM" id="SSF56281">
    <property type="entry name" value="Metallo-hydrolase/oxidoreductase"/>
    <property type="match status" value="1"/>
</dbReference>
<dbReference type="Pfam" id="PF12706">
    <property type="entry name" value="Lactamase_B_2"/>
    <property type="match status" value="1"/>
</dbReference>
<protein>
    <submittedName>
        <fullName evidence="2">MBL fold metallo-hydrolase</fullName>
    </submittedName>
</protein>
<evidence type="ECO:0000259" key="1">
    <source>
        <dbReference type="Pfam" id="PF12706"/>
    </source>
</evidence>
<keyword evidence="3" id="KW-1185">Reference proteome</keyword>
<accession>A0ABZ2KCF9</accession>
<dbReference type="Gene3D" id="3.60.15.10">
    <property type="entry name" value="Ribonuclease Z/Hydroxyacylglutathione hydrolase-like"/>
    <property type="match status" value="1"/>
</dbReference>
<feature type="domain" description="Metallo-beta-lactamase" evidence="1">
    <location>
        <begin position="123"/>
        <end position="323"/>
    </location>
</feature>
<dbReference type="InterPro" id="IPR001279">
    <property type="entry name" value="Metallo-B-lactamas"/>
</dbReference>
<dbReference type="Proteomes" id="UP001379533">
    <property type="component" value="Chromosome"/>
</dbReference>
<reference evidence="2 3" key="1">
    <citation type="submission" date="2021-12" db="EMBL/GenBank/DDBJ databases">
        <title>Discovery of the Pendulisporaceae a myxobacterial family with distinct sporulation behavior and unique specialized metabolism.</title>
        <authorList>
            <person name="Garcia R."/>
            <person name="Popoff A."/>
            <person name="Bader C.D."/>
            <person name="Loehr J."/>
            <person name="Walesch S."/>
            <person name="Walt C."/>
            <person name="Boldt J."/>
            <person name="Bunk B."/>
            <person name="Haeckl F.J.F.P.J."/>
            <person name="Gunesch A.P."/>
            <person name="Birkelbach J."/>
            <person name="Nuebel U."/>
            <person name="Pietschmann T."/>
            <person name="Bach T."/>
            <person name="Mueller R."/>
        </authorList>
    </citation>
    <scope>NUCLEOTIDE SEQUENCE [LARGE SCALE GENOMIC DNA]</scope>
    <source>
        <strain evidence="2 3">MSr12523</strain>
    </source>
</reference>